<evidence type="ECO:0000313" key="3">
    <source>
        <dbReference type="Proteomes" id="UP000186917"/>
    </source>
</evidence>
<dbReference type="SUPFAM" id="SSF48295">
    <property type="entry name" value="TrpR-like"/>
    <property type="match status" value="1"/>
</dbReference>
<dbReference type="GO" id="GO:0006270">
    <property type="term" value="P:DNA replication initiation"/>
    <property type="evidence" value="ECO:0007669"/>
    <property type="project" value="InterPro"/>
</dbReference>
<keyword evidence="3" id="KW-1185">Reference proteome</keyword>
<evidence type="ECO:0000259" key="1">
    <source>
        <dbReference type="SMART" id="SM00760"/>
    </source>
</evidence>
<dbReference type="AlphaFoldDB" id="A0A1N7LIQ6"/>
<accession>A0A1N7LIQ6</accession>
<dbReference type="GO" id="GO:0006275">
    <property type="term" value="P:regulation of DNA replication"/>
    <property type="evidence" value="ECO:0007669"/>
    <property type="project" value="InterPro"/>
</dbReference>
<dbReference type="EMBL" id="FTOR01000001">
    <property type="protein sequence ID" value="SIS73686.1"/>
    <property type="molecule type" value="Genomic_DNA"/>
</dbReference>
<dbReference type="SMART" id="SM00760">
    <property type="entry name" value="Bac_DnaA_C"/>
    <property type="match status" value="1"/>
</dbReference>
<dbReference type="GO" id="GO:0043565">
    <property type="term" value="F:sequence-specific DNA binding"/>
    <property type="evidence" value="ECO:0007669"/>
    <property type="project" value="InterPro"/>
</dbReference>
<dbReference type="RefSeq" id="WP_076376056.1">
    <property type="nucleotide sequence ID" value="NZ_AP017422.1"/>
</dbReference>
<dbReference type="Pfam" id="PF08299">
    <property type="entry name" value="Bac_DnaA_C"/>
    <property type="match status" value="1"/>
</dbReference>
<name>A0A1N7LIQ6_9BACT</name>
<reference evidence="3" key="1">
    <citation type="submission" date="2017-01" db="EMBL/GenBank/DDBJ databases">
        <authorList>
            <person name="Varghese N."/>
            <person name="Submissions S."/>
        </authorList>
    </citation>
    <scope>NUCLEOTIDE SEQUENCE [LARGE SCALE GENOMIC DNA]</scope>
    <source>
        <strain evidence="3">DSM 21054</strain>
    </source>
</reference>
<feature type="domain" description="Chromosomal replication initiator DnaA C-terminal" evidence="1">
    <location>
        <begin position="22"/>
        <end position="90"/>
    </location>
</feature>
<dbReference type="Proteomes" id="UP000186917">
    <property type="component" value="Unassembled WGS sequence"/>
</dbReference>
<dbReference type="InterPro" id="IPR010921">
    <property type="entry name" value="Trp_repressor/repl_initiator"/>
</dbReference>
<dbReference type="Gene3D" id="1.10.1750.10">
    <property type="match status" value="1"/>
</dbReference>
<protein>
    <submittedName>
        <fullName evidence="2">DnaA protein helix-turn-helix</fullName>
    </submittedName>
</protein>
<dbReference type="GO" id="GO:0005524">
    <property type="term" value="F:ATP binding"/>
    <property type="evidence" value="ECO:0007669"/>
    <property type="project" value="InterPro"/>
</dbReference>
<sequence>MKRVNPIPGIHDWFYEHKGVYTLHEILQQTCKAFHVSEDIITEGKSVRWIVSIRQVFCYFASHLTEEKWTTIGEFINTDHATAIRGAKKISDYLDTADDITIEKVKRVYHYFQILNNSMEAHANKRYAAVC</sequence>
<evidence type="ECO:0000313" key="2">
    <source>
        <dbReference type="EMBL" id="SIS73686.1"/>
    </source>
</evidence>
<organism evidence="2 3">
    <name type="scientific">Filimonas lacunae</name>
    <dbReference type="NCBI Taxonomy" id="477680"/>
    <lineage>
        <taxon>Bacteria</taxon>
        <taxon>Pseudomonadati</taxon>
        <taxon>Bacteroidota</taxon>
        <taxon>Chitinophagia</taxon>
        <taxon>Chitinophagales</taxon>
        <taxon>Chitinophagaceae</taxon>
        <taxon>Filimonas</taxon>
    </lineage>
</organism>
<proteinExistence type="predicted"/>
<dbReference type="InterPro" id="IPR013159">
    <property type="entry name" value="DnaA_C"/>
</dbReference>
<dbReference type="STRING" id="477680.SAMN05421788_101901"/>
<gene>
    <name evidence="2" type="ORF">SAMN05421788_101901</name>
</gene>